<geneLocation type="plasmid" evidence="4">
    <name>unnamed1</name>
</geneLocation>
<sequence>MRTDRSDMSSNGHRRGTVPVDLVLVIAAVVLLNFAVFAPIVRETPIRVPVAVAFVLFVPGYVVVAALYPDDTDLTDCAPVDDPDSLRSGRLRSGIGSVERVGLSFALSFVIVPALGFPLARTYNGVHLTSTTAALTAFTLIVTAIATVRRRNLPEEEQFSVPIRSWLATGRSSALPFDGWADAALTVLLVVSLLLVAGSVGFAAVNLPQDDEFSSLSLLTETENGELTADGLPTEVVEEEPAEFIVEVENHEHRTTEYTLVAVEQSLESGNENGETAVGEERELHRTDLSLNHGETERLEYELKSSLADEETRVVWLLYVDDAPEDPSIDDAPYYVDLVVEFE</sequence>
<keyword evidence="1" id="KW-1133">Transmembrane helix</keyword>
<gene>
    <name evidence="3" type="ORF">DV706_00220</name>
    <name evidence="4" type="ORF">DV706_17050</name>
</gene>
<name>A0A4D6HJ33_9EURY</name>
<proteinExistence type="predicted"/>
<organism evidence="3 5">
    <name type="scientific">Natronorubrum bangense</name>
    <dbReference type="NCBI Taxonomy" id="61858"/>
    <lineage>
        <taxon>Archaea</taxon>
        <taxon>Methanobacteriati</taxon>
        <taxon>Methanobacteriota</taxon>
        <taxon>Stenosarchaea group</taxon>
        <taxon>Halobacteria</taxon>
        <taxon>Halobacteriales</taxon>
        <taxon>Natrialbaceae</taxon>
        <taxon>Natronorubrum</taxon>
    </lineage>
</organism>
<accession>A0A4D6HJ33</accession>
<feature type="transmembrane region" description="Helical" evidence="1">
    <location>
        <begin position="101"/>
        <end position="120"/>
    </location>
</feature>
<evidence type="ECO:0000313" key="5">
    <source>
        <dbReference type="Proteomes" id="UP000296822"/>
    </source>
</evidence>
<dbReference type="EMBL" id="CP031306">
    <property type="protein sequence ID" value="QCC56265.1"/>
    <property type="molecule type" value="Genomic_DNA"/>
</dbReference>
<protein>
    <submittedName>
        <fullName evidence="3">DUF1616 domain-containing protein</fullName>
    </submittedName>
</protein>
<dbReference type="KEGG" id="nbg:DV706_00220"/>
<dbReference type="InterPro" id="IPR011674">
    <property type="entry name" value="DUF1616"/>
</dbReference>
<dbReference type="InterPro" id="IPR014495">
    <property type="entry name" value="UCP018671"/>
</dbReference>
<dbReference type="Proteomes" id="UP000296822">
    <property type="component" value="Plasmid unnamed1"/>
</dbReference>
<feature type="transmembrane region" description="Helical" evidence="1">
    <location>
        <begin position="126"/>
        <end position="148"/>
    </location>
</feature>
<dbReference type="KEGG" id="nbg:DV706_17050"/>
<evidence type="ECO:0000313" key="4">
    <source>
        <dbReference type="EMBL" id="QCC56265.1"/>
    </source>
</evidence>
<dbReference type="PIRSF" id="PIRSF018671">
    <property type="entry name" value="UCP018671"/>
    <property type="match status" value="1"/>
</dbReference>
<feature type="transmembrane region" description="Helical" evidence="1">
    <location>
        <begin position="180"/>
        <end position="205"/>
    </location>
</feature>
<keyword evidence="4" id="KW-0614">Plasmid</keyword>
<feature type="transmembrane region" description="Helical" evidence="1">
    <location>
        <begin position="20"/>
        <end position="40"/>
    </location>
</feature>
<dbReference type="AlphaFoldDB" id="A0A4D6HJ33"/>
<feature type="domain" description="DUF1616" evidence="2">
    <location>
        <begin position="25"/>
        <end position="340"/>
    </location>
</feature>
<evidence type="ECO:0000313" key="3">
    <source>
        <dbReference type="EMBL" id="QCC53042.1"/>
    </source>
</evidence>
<evidence type="ECO:0000259" key="2">
    <source>
        <dbReference type="Pfam" id="PF07760"/>
    </source>
</evidence>
<keyword evidence="1" id="KW-0812">Transmembrane</keyword>
<evidence type="ECO:0000256" key="1">
    <source>
        <dbReference type="SAM" id="Phobius"/>
    </source>
</evidence>
<dbReference type="EMBL" id="CP031305">
    <property type="protein sequence ID" value="QCC53042.1"/>
    <property type="molecule type" value="Genomic_DNA"/>
</dbReference>
<dbReference type="Proteomes" id="UP000296822">
    <property type="component" value="Chromosome"/>
</dbReference>
<feature type="transmembrane region" description="Helical" evidence="1">
    <location>
        <begin position="46"/>
        <end position="68"/>
    </location>
</feature>
<reference evidence="3 5" key="1">
    <citation type="journal article" date="2019" name="Nat. Commun.">
        <title>A new type of DNA phosphorothioation-based antiviral system in archaea.</title>
        <authorList>
            <person name="Xiong L."/>
            <person name="Liu S."/>
            <person name="Chen S."/>
            <person name="Xiao Y."/>
            <person name="Zhu B."/>
            <person name="Gao Y."/>
            <person name="Zhang Y."/>
            <person name="Chen B."/>
            <person name="Luo J."/>
            <person name="Deng Z."/>
            <person name="Chen X."/>
            <person name="Wang L."/>
            <person name="Chen S."/>
        </authorList>
    </citation>
    <scope>NUCLEOTIDE SEQUENCE [LARGE SCALE GENOMIC DNA]</scope>
    <source>
        <strain evidence="3 5">JCM 10635</strain>
        <plasmid evidence="4 5">unnamed1</plasmid>
    </source>
</reference>
<keyword evidence="1" id="KW-0472">Membrane</keyword>
<dbReference type="Pfam" id="PF07760">
    <property type="entry name" value="DUF1616"/>
    <property type="match status" value="1"/>
</dbReference>